<evidence type="ECO:0000313" key="7">
    <source>
        <dbReference type="Proteomes" id="UP001201163"/>
    </source>
</evidence>
<sequence length="391" mass="42280">MSPSSLKRKRAPSPQPVEDTPVLSHAAKRKQKRALLNESTTVSKKQKKEEDVSTPVKRQNSIWVGNLSYKTTQESLRRFFDGVGEITRVHLPTKPGKAPPGESATRENRGFAYVDFATLEAKNAAIVMTESPLDGRRLLIKDGDDFEGRPPNTGMPGDGAVTHQSPFARKILSMQKQPPAATVFFGNLGFNTTVDSIRGLLEAHRAQPKNAPDPAGEAVGVVGVEAQDPWIRKIRMGTFEDSGLCKGFAFVDFTSTEHATAALVHPKNHHLDGRKLVVEYASADAVRRGGGAGSRPNKVSSPTATVGKAHRERRESVVGNRGERKGRPETTTPSSVPRDDDKSVDSGRRSGAPSKVGIRKARPAPGAALALAKREQVAIVPSQGRRIIFDD</sequence>
<dbReference type="Gene3D" id="3.30.70.330">
    <property type="match status" value="2"/>
</dbReference>
<evidence type="ECO:0000256" key="4">
    <source>
        <dbReference type="SAM" id="MobiDB-lite"/>
    </source>
</evidence>
<feature type="domain" description="RRM" evidence="5">
    <location>
        <begin position="181"/>
        <end position="283"/>
    </location>
</feature>
<dbReference type="PANTHER" id="PTHR23236:SF119">
    <property type="entry name" value="NUCLEAR RNA-BINDING PROTEIN SART-3"/>
    <property type="match status" value="1"/>
</dbReference>
<dbReference type="PANTHER" id="PTHR23236">
    <property type="entry name" value="EUKARYOTIC TRANSLATION INITIATION FACTOR 4B/4H"/>
    <property type="match status" value="1"/>
</dbReference>
<evidence type="ECO:0000256" key="2">
    <source>
        <dbReference type="ARBA" id="ARBA00022884"/>
    </source>
</evidence>
<feature type="domain" description="RRM" evidence="5">
    <location>
        <begin position="60"/>
        <end position="145"/>
    </location>
</feature>
<dbReference type="InterPro" id="IPR012677">
    <property type="entry name" value="Nucleotide-bd_a/b_plait_sf"/>
</dbReference>
<comment type="caution">
    <text evidence="6">The sequence shown here is derived from an EMBL/GenBank/DDBJ whole genome shotgun (WGS) entry which is preliminary data.</text>
</comment>
<organism evidence="6 7">
    <name type="scientific">Lactarius akahatsu</name>
    <dbReference type="NCBI Taxonomy" id="416441"/>
    <lineage>
        <taxon>Eukaryota</taxon>
        <taxon>Fungi</taxon>
        <taxon>Dikarya</taxon>
        <taxon>Basidiomycota</taxon>
        <taxon>Agaricomycotina</taxon>
        <taxon>Agaricomycetes</taxon>
        <taxon>Russulales</taxon>
        <taxon>Russulaceae</taxon>
        <taxon>Lactarius</taxon>
    </lineage>
</organism>
<evidence type="ECO:0000313" key="6">
    <source>
        <dbReference type="EMBL" id="KAH8999065.1"/>
    </source>
</evidence>
<dbReference type="InterPro" id="IPR000504">
    <property type="entry name" value="RRM_dom"/>
</dbReference>
<name>A0AAD4LN38_9AGAM</name>
<feature type="region of interest" description="Disordered" evidence="4">
    <location>
        <begin position="286"/>
        <end position="365"/>
    </location>
</feature>
<evidence type="ECO:0000256" key="3">
    <source>
        <dbReference type="PROSITE-ProRule" id="PRU00176"/>
    </source>
</evidence>
<proteinExistence type="predicted"/>
<feature type="region of interest" description="Disordered" evidence="4">
    <location>
        <begin position="1"/>
        <end position="57"/>
    </location>
</feature>
<dbReference type="InterPro" id="IPR035979">
    <property type="entry name" value="RBD_domain_sf"/>
</dbReference>
<dbReference type="GO" id="GO:0003723">
    <property type="term" value="F:RNA binding"/>
    <property type="evidence" value="ECO:0007669"/>
    <property type="project" value="UniProtKB-UniRule"/>
</dbReference>
<evidence type="ECO:0000256" key="1">
    <source>
        <dbReference type="ARBA" id="ARBA00022737"/>
    </source>
</evidence>
<dbReference type="Pfam" id="PF00076">
    <property type="entry name" value="RRM_1"/>
    <property type="match status" value="1"/>
</dbReference>
<accession>A0AAD4LN38</accession>
<feature type="compositionally biased region" description="Basic and acidic residues" evidence="4">
    <location>
        <begin position="337"/>
        <end position="348"/>
    </location>
</feature>
<dbReference type="SMART" id="SM00360">
    <property type="entry name" value="RRM"/>
    <property type="match status" value="2"/>
</dbReference>
<dbReference type="EMBL" id="JAKELL010000004">
    <property type="protein sequence ID" value="KAH8999065.1"/>
    <property type="molecule type" value="Genomic_DNA"/>
</dbReference>
<evidence type="ECO:0000259" key="5">
    <source>
        <dbReference type="PROSITE" id="PS50102"/>
    </source>
</evidence>
<dbReference type="SUPFAM" id="SSF54928">
    <property type="entry name" value="RNA-binding domain, RBD"/>
    <property type="match status" value="2"/>
</dbReference>
<feature type="compositionally biased region" description="Basic residues" evidence="4">
    <location>
        <begin position="1"/>
        <end position="11"/>
    </location>
</feature>
<gene>
    <name evidence="6" type="ORF">EDB92DRAFT_1791099</name>
</gene>
<keyword evidence="1" id="KW-0677">Repeat</keyword>
<dbReference type="Proteomes" id="UP001201163">
    <property type="component" value="Unassembled WGS sequence"/>
</dbReference>
<keyword evidence="2 3" id="KW-0694">RNA-binding</keyword>
<feature type="compositionally biased region" description="Basic and acidic residues" evidence="4">
    <location>
        <begin position="312"/>
        <end position="328"/>
    </location>
</feature>
<reference evidence="6" key="1">
    <citation type="submission" date="2022-01" db="EMBL/GenBank/DDBJ databases">
        <title>Comparative genomics reveals a dynamic genome evolution in the ectomycorrhizal milk-cap (Lactarius) mushrooms.</title>
        <authorList>
            <consortium name="DOE Joint Genome Institute"/>
            <person name="Lebreton A."/>
            <person name="Tang N."/>
            <person name="Kuo A."/>
            <person name="LaButti K."/>
            <person name="Drula E."/>
            <person name="Barry K."/>
            <person name="Clum A."/>
            <person name="Lipzen A."/>
            <person name="Mousain D."/>
            <person name="Ng V."/>
            <person name="Wang R."/>
            <person name="Wang X."/>
            <person name="Dai Y."/>
            <person name="Henrissat B."/>
            <person name="Grigoriev I.V."/>
            <person name="Guerin-Laguette A."/>
            <person name="Yu F."/>
            <person name="Martin F.M."/>
        </authorList>
    </citation>
    <scope>NUCLEOTIDE SEQUENCE</scope>
    <source>
        <strain evidence="6">QP</strain>
    </source>
</reference>
<protein>
    <recommendedName>
        <fullName evidence="5">RRM domain-containing protein</fullName>
    </recommendedName>
</protein>
<dbReference type="PROSITE" id="PS50102">
    <property type="entry name" value="RRM"/>
    <property type="match status" value="2"/>
</dbReference>
<dbReference type="AlphaFoldDB" id="A0AAD4LN38"/>
<keyword evidence="7" id="KW-1185">Reference proteome</keyword>